<gene>
    <name evidence="1" type="ORF">GCM10010406_15010</name>
</gene>
<accession>A0ABN3L8R2</accession>
<sequence>MTTQQSSAHVGVHLVGCTQQDADAVFDTLEAAFPLPLDPHTHGTPVARPDPERPTVWSMSFDVRFPGRAATPPERLDCPVVVDLFGSKPPVDRVREALAQVFSVEDLGSVPGDQEMEARLRLSPLRRER</sequence>
<comment type="caution">
    <text evidence="1">The sequence shown here is derived from an EMBL/GenBank/DDBJ whole genome shotgun (WGS) entry which is preliminary data.</text>
</comment>
<dbReference type="RefSeq" id="WP_344382326.1">
    <property type="nucleotide sequence ID" value="NZ_BAAATA010000006.1"/>
</dbReference>
<proteinExistence type="predicted"/>
<dbReference type="Proteomes" id="UP001501358">
    <property type="component" value="Unassembled WGS sequence"/>
</dbReference>
<evidence type="ECO:0000313" key="2">
    <source>
        <dbReference type="Proteomes" id="UP001501358"/>
    </source>
</evidence>
<keyword evidence="2" id="KW-1185">Reference proteome</keyword>
<evidence type="ECO:0000313" key="1">
    <source>
        <dbReference type="EMBL" id="GAA2479800.1"/>
    </source>
</evidence>
<protein>
    <submittedName>
        <fullName evidence="1">Uncharacterized protein</fullName>
    </submittedName>
</protein>
<name>A0ABN3L8R2_9ACTN</name>
<dbReference type="EMBL" id="BAAATA010000006">
    <property type="protein sequence ID" value="GAA2479800.1"/>
    <property type="molecule type" value="Genomic_DNA"/>
</dbReference>
<reference evidence="1 2" key="1">
    <citation type="journal article" date="2019" name="Int. J. Syst. Evol. Microbiol.">
        <title>The Global Catalogue of Microorganisms (GCM) 10K type strain sequencing project: providing services to taxonomists for standard genome sequencing and annotation.</title>
        <authorList>
            <consortium name="The Broad Institute Genomics Platform"/>
            <consortium name="The Broad Institute Genome Sequencing Center for Infectious Disease"/>
            <person name="Wu L."/>
            <person name="Ma J."/>
        </authorList>
    </citation>
    <scope>NUCLEOTIDE SEQUENCE [LARGE SCALE GENOMIC DNA]</scope>
    <source>
        <strain evidence="1 2">JCM 6307</strain>
    </source>
</reference>
<organism evidence="1 2">
    <name type="scientific">Streptomyces thermolineatus</name>
    <dbReference type="NCBI Taxonomy" id="44033"/>
    <lineage>
        <taxon>Bacteria</taxon>
        <taxon>Bacillati</taxon>
        <taxon>Actinomycetota</taxon>
        <taxon>Actinomycetes</taxon>
        <taxon>Kitasatosporales</taxon>
        <taxon>Streptomycetaceae</taxon>
        <taxon>Streptomyces</taxon>
    </lineage>
</organism>